<dbReference type="Proteomes" id="UP001234202">
    <property type="component" value="Unassembled WGS sequence"/>
</dbReference>
<sequence>MSHEPAFEIVCLGAGGGPLEGDVLGYMCKPYASRWDQGWIGLEGGCGIGALTALLHQAILTKALRQLHQASFPVNPTASAAPSNETVTERQEEEQPIQQELPLPTPPTSAHVVTHSSDIRDTANVRPPAMVRNLGTAGPEGVHVEEETLFPGLSWPDDYQTPVLKAAWLFSHLTVKNLFSSYLITHAHFDHTLSLVLATGSLPNPLTPPATDNPAEINRTCPSVQSARRPVYASLGTLEKLDKVYQGDVWPELGCWSDPFRSDKRKSSMRGELQMTETGLVLPQSPQVSAESGSSGAGAIKWASVTPFGPRSGLHADVPKIRRKSSLLSSLNEVVKSKGKHRTQQSAEGHPDNNETFHSKTPYIQPAYELKPGVGVQYCPTPTYPQMQRLPLRSASCGITGNDLEMSVLELPISHGSTTQGNYEASAFFLRMAEIPRTGSHIRSQSTSKFAEILFFGDLESSYTGDVAKALNTKVWKEAAQGWARGTLRAIFIECSYVRSRPKHLMFGHLAPPCVMEELKIMASYLPKGNTPPLEGLSIYIQHVKEPLVPDLEPIKQKITRELEELEAQYKLGVQFMCLARGMRITI</sequence>
<accession>A0ACC2X793</accession>
<organism evidence="1 2">
    <name type="scientific">Naganishia onofrii</name>
    <dbReference type="NCBI Taxonomy" id="1851511"/>
    <lineage>
        <taxon>Eukaryota</taxon>
        <taxon>Fungi</taxon>
        <taxon>Dikarya</taxon>
        <taxon>Basidiomycota</taxon>
        <taxon>Agaricomycotina</taxon>
        <taxon>Tremellomycetes</taxon>
        <taxon>Filobasidiales</taxon>
        <taxon>Filobasidiaceae</taxon>
        <taxon>Naganishia</taxon>
    </lineage>
</organism>
<evidence type="ECO:0000313" key="1">
    <source>
        <dbReference type="EMBL" id="KAJ9119888.1"/>
    </source>
</evidence>
<evidence type="ECO:0000313" key="2">
    <source>
        <dbReference type="Proteomes" id="UP001234202"/>
    </source>
</evidence>
<name>A0ACC2X793_9TREE</name>
<keyword evidence="2" id="KW-1185">Reference proteome</keyword>
<dbReference type="EMBL" id="JASBWV010000023">
    <property type="protein sequence ID" value="KAJ9119888.1"/>
    <property type="molecule type" value="Genomic_DNA"/>
</dbReference>
<proteinExistence type="predicted"/>
<comment type="caution">
    <text evidence="1">The sequence shown here is derived from an EMBL/GenBank/DDBJ whole genome shotgun (WGS) entry which is preliminary data.</text>
</comment>
<gene>
    <name evidence="1" type="ORF">QFC24_005602</name>
</gene>
<protein>
    <submittedName>
        <fullName evidence="1">Uncharacterized protein</fullName>
    </submittedName>
</protein>
<reference evidence="1" key="1">
    <citation type="submission" date="2023-04" db="EMBL/GenBank/DDBJ databases">
        <title>Draft Genome sequencing of Naganishia species isolated from polar environments using Oxford Nanopore Technology.</title>
        <authorList>
            <person name="Leo P."/>
            <person name="Venkateswaran K."/>
        </authorList>
    </citation>
    <scope>NUCLEOTIDE SEQUENCE</scope>
    <source>
        <strain evidence="1">DBVPG 5303</strain>
    </source>
</reference>